<dbReference type="GO" id="GO:0004674">
    <property type="term" value="F:protein serine/threonine kinase activity"/>
    <property type="evidence" value="ECO:0007669"/>
    <property type="project" value="InterPro"/>
</dbReference>
<evidence type="ECO:0000256" key="4">
    <source>
        <dbReference type="ARBA" id="ARBA00022840"/>
    </source>
</evidence>
<comment type="caution">
    <text evidence="7">The sequence shown here is derived from an EMBL/GenBank/DDBJ whole genome shotgun (WGS) entry which is preliminary data.</text>
</comment>
<evidence type="ECO:0000256" key="5">
    <source>
        <dbReference type="SAM" id="Coils"/>
    </source>
</evidence>
<proteinExistence type="predicted"/>
<evidence type="ECO:0000256" key="1">
    <source>
        <dbReference type="ARBA" id="ARBA00022679"/>
    </source>
</evidence>
<dbReference type="InterPro" id="IPR000719">
    <property type="entry name" value="Prot_kinase_dom"/>
</dbReference>
<protein>
    <recommendedName>
        <fullName evidence="6">Protein kinase domain-containing protein</fullName>
    </recommendedName>
</protein>
<dbReference type="PANTHER" id="PTHR24348">
    <property type="entry name" value="SERINE/THREONINE-PROTEIN KINASE UNC-51-RELATED"/>
    <property type="match status" value="1"/>
</dbReference>
<evidence type="ECO:0000256" key="3">
    <source>
        <dbReference type="ARBA" id="ARBA00022777"/>
    </source>
</evidence>
<feature type="non-terminal residue" evidence="7">
    <location>
        <position position="611"/>
    </location>
</feature>
<dbReference type="GO" id="GO:0010506">
    <property type="term" value="P:regulation of autophagy"/>
    <property type="evidence" value="ECO:0007669"/>
    <property type="project" value="InterPro"/>
</dbReference>
<dbReference type="Proteomes" id="UP000324800">
    <property type="component" value="Unassembled WGS sequence"/>
</dbReference>
<evidence type="ECO:0000259" key="6">
    <source>
        <dbReference type="PROSITE" id="PS50011"/>
    </source>
</evidence>
<organism evidence="7 8">
    <name type="scientific">Streblomastix strix</name>
    <dbReference type="NCBI Taxonomy" id="222440"/>
    <lineage>
        <taxon>Eukaryota</taxon>
        <taxon>Metamonada</taxon>
        <taxon>Preaxostyla</taxon>
        <taxon>Oxymonadida</taxon>
        <taxon>Streblomastigidae</taxon>
        <taxon>Streblomastix</taxon>
    </lineage>
</organism>
<dbReference type="SMART" id="SM00220">
    <property type="entry name" value="S_TKc"/>
    <property type="match status" value="1"/>
</dbReference>
<dbReference type="AlphaFoldDB" id="A0A5J4UV95"/>
<feature type="coiled-coil region" evidence="5">
    <location>
        <begin position="318"/>
        <end position="405"/>
    </location>
</feature>
<evidence type="ECO:0000256" key="2">
    <source>
        <dbReference type="ARBA" id="ARBA00022741"/>
    </source>
</evidence>
<dbReference type="Pfam" id="PF00069">
    <property type="entry name" value="Pkinase"/>
    <property type="match status" value="1"/>
</dbReference>
<evidence type="ECO:0000313" key="7">
    <source>
        <dbReference type="EMBL" id="KAA6374012.1"/>
    </source>
</evidence>
<dbReference type="EMBL" id="SNRW01012296">
    <property type="protein sequence ID" value="KAA6374012.1"/>
    <property type="molecule type" value="Genomic_DNA"/>
</dbReference>
<dbReference type="Gene3D" id="1.10.510.10">
    <property type="entry name" value="Transferase(Phosphotransferase) domain 1"/>
    <property type="match status" value="1"/>
</dbReference>
<sequence length="611" mass="68421">MIPQTDETLLSSIGLTPVARIGLGNLGGTFHVTIGPDQHKAIRSVPLYLYNENDWASLSTLNSLNSQNIVAYYDKKVVGDKCMIMQELCEVSTVINCADLISASGPPIPECDVAFILKQALGALYMMHSNNQTHKYIRPESILFSSNPQTGFCVVKLGDHTLSRNFIPGTPLMKIDPYIYTAPEKWINPQQPLTMASDIWSLGIVIYYLLTKKSPFLQSTPQEFVTSAYQPLVVPQNISPELAGLLFGMLQPLPDKRLNTAQALQNQYFAKSFFQIPGAPKMQQINTTMQTDWNIPIKRLLGFLGRADIDPRAMDGSIALLNSQIVQEQQKFQNSEKARDKAEKERDTAILAQNAAQDENKRLFEELQARQQSNDDDQRRLNTENAQLRENIKVLSSKLKDQKSELDCDVITFQVVDMDKSVNVAAGGARTETDVQLCKVNVAVEENVEKVKKRIVKEMQEKGIGSIGPEIQLVFDAVDDDYQIPPASREEIGTLDVIKSRIISRDSKIIQAWNGGLPPVESTAQNRRSQSPNPVSIKIPSLVKVRVFPWFSGRILVKFKTIDGIIYTKAVDPNITVDEFKKKYLTNSDRCLAKPQDLKLCLIPRIQERGV</sequence>
<dbReference type="GO" id="GO:0016020">
    <property type="term" value="C:membrane"/>
    <property type="evidence" value="ECO:0007669"/>
    <property type="project" value="TreeGrafter"/>
</dbReference>
<keyword evidence="4" id="KW-0067">ATP-binding</keyword>
<dbReference type="GO" id="GO:0005776">
    <property type="term" value="C:autophagosome"/>
    <property type="evidence" value="ECO:0007669"/>
    <property type="project" value="TreeGrafter"/>
</dbReference>
<gene>
    <name evidence="7" type="ORF">EZS28_030461</name>
</gene>
<dbReference type="InterPro" id="IPR011009">
    <property type="entry name" value="Kinase-like_dom_sf"/>
</dbReference>
<keyword evidence="1" id="KW-0808">Transferase</keyword>
<dbReference type="PANTHER" id="PTHR24348:SF22">
    <property type="entry name" value="NON-SPECIFIC SERINE_THREONINE PROTEIN KINASE"/>
    <property type="match status" value="1"/>
</dbReference>
<dbReference type="GO" id="GO:0000045">
    <property type="term" value="P:autophagosome assembly"/>
    <property type="evidence" value="ECO:0007669"/>
    <property type="project" value="TreeGrafter"/>
</dbReference>
<evidence type="ECO:0000313" key="8">
    <source>
        <dbReference type="Proteomes" id="UP000324800"/>
    </source>
</evidence>
<keyword evidence="2" id="KW-0547">Nucleotide-binding</keyword>
<keyword evidence="5" id="KW-0175">Coiled coil</keyword>
<keyword evidence="3" id="KW-0418">Kinase</keyword>
<dbReference type="PROSITE" id="PS50011">
    <property type="entry name" value="PROTEIN_KINASE_DOM"/>
    <property type="match status" value="1"/>
</dbReference>
<feature type="domain" description="Protein kinase" evidence="6">
    <location>
        <begin position="15"/>
        <end position="269"/>
    </location>
</feature>
<name>A0A5J4UV95_9EUKA</name>
<dbReference type="GO" id="GO:0005524">
    <property type="term" value="F:ATP binding"/>
    <property type="evidence" value="ECO:0007669"/>
    <property type="project" value="UniProtKB-KW"/>
</dbReference>
<dbReference type="SUPFAM" id="SSF56112">
    <property type="entry name" value="Protein kinase-like (PK-like)"/>
    <property type="match status" value="1"/>
</dbReference>
<dbReference type="OrthoDB" id="5979581at2759"/>
<reference evidence="7 8" key="1">
    <citation type="submission" date="2019-03" db="EMBL/GenBank/DDBJ databases">
        <title>Single cell metagenomics reveals metabolic interactions within the superorganism composed of flagellate Streblomastix strix and complex community of Bacteroidetes bacteria on its surface.</title>
        <authorList>
            <person name="Treitli S.C."/>
            <person name="Kolisko M."/>
            <person name="Husnik F."/>
            <person name="Keeling P."/>
            <person name="Hampl V."/>
        </authorList>
    </citation>
    <scope>NUCLEOTIDE SEQUENCE [LARGE SCALE GENOMIC DNA]</scope>
    <source>
        <strain evidence="7">ST1C</strain>
    </source>
</reference>
<dbReference type="InterPro" id="IPR045269">
    <property type="entry name" value="Atg1-like"/>
</dbReference>
<accession>A0A5J4UV95</accession>
<dbReference type="GO" id="GO:0000407">
    <property type="term" value="C:phagophore assembly site"/>
    <property type="evidence" value="ECO:0007669"/>
    <property type="project" value="TreeGrafter"/>
</dbReference>
<dbReference type="GO" id="GO:0005829">
    <property type="term" value="C:cytosol"/>
    <property type="evidence" value="ECO:0007669"/>
    <property type="project" value="TreeGrafter"/>
</dbReference>